<comment type="caution">
    <text evidence="2">The sequence shown here is derived from an EMBL/GenBank/DDBJ whole genome shotgun (WGS) entry which is preliminary data.</text>
</comment>
<feature type="domain" description="Endonuclease/exonuclease/phosphatase" evidence="1">
    <location>
        <begin position="200"/>
        <end position="386"/>
    </location>
</feature>
<evidence type="ECO:0000313" key="3">
    <source>
        <dbReference type="Proteomes" id="UP000604046"/>
    </source>
</evidence>
<dbReference type="InterPro" id="IPR012337">
    <property type="entry name" value="RNaseH-like_sf"/>
</dbReference>
<evidence type="ECO:0000259" key="1">
    <source>
        <dbReference type="Pfam" id="PF03372"/>
    </source>
</evidence>
<name>A0A812TMQ7_9DINO</name>
<dbReference type="Gene3D" id="3.60.10.10">
    <property type="entry name" value="Endonuclease/exonuclease/phosphatase"/>
    <property type="match status" value="1"/>
</dbReference>
<dbReference type="SUPFAM" id="SSF53098">
    <property type="entry name" value="Ribonuclease H-like"/>
    <property type="match status" value="1"/>
</dbReference>
<protein>
    <recommendedName>
        <fullName evidence="1">Endonuclease/exonuclease/phosphatase domain-containing protein</fullName>
    </recommendedName>
</protein>
<sequence length="624" mass="67642">MGASLVGRPVGRSAARRGQLRARGLDYATPPLPRGMHRQVVFLSDCIPALGAAAGTSQFAPDGLPQATRHVHDLALAWLERRPHYQHVPGHAGVMPNELADVVAKAAGRGVSVGGFDGPVASLHHRWLANGAPDVAWLAVAIRGLRGESGLPPPCGGGLGDDTYHGGLSNSDLLAPFMSGPAATDEGLREDCQLALRVVTYNVLTLSGAAEASQGVAPDTGVGLAFKPARPALLARQLSQLRVDIAALQETRCEKGSLRCGDFLRYCSGAERGQLGVELWFRTRNDFAVGAGDGKSSLRFTPQAFVMLRADARRLIMRYSDGGLTIVFASLHAPHRGSEDTVLLRWWHDTLLLMRRYASDALVVAGGDFNASVGNVVSDFVSDWAGKEQDLAGEQLHALLQACAAWLPSSFEGVHNGPSATFVQKRNGRPTRPDFVLLPLAWRWGQLASWLDPGLHSGHDVQDHTAAFVDVQVCVRAAGKKRPQRRRRIDSRVLSDPRRALEARQALLTAPVVPWGVSAHAHAALVVHHLQVALAPNFSTAPSAPKHAYITAETWALQREVSNLRRALRRLAEQISTQLLLVCFNLWRTGETSGLLCFLNSPWRRETRHAAAMQTHALSRRIRR</sequence>
<dbReference type="Pfam" id="PF03372">
    <property type="entry name" value="Exo_endo_phos"/>
    <property type="match status" value="1"/>
</dbReference>
<dbReference type="SUPFAM" id="SSF56219">
    <property type="entry name" value="DNase I-like"/>
    <property type="match status" value="1"/>
</dbReference>
<evidence type="ECO:0000313" key="2">
    <source>
        <dbReference type="EMBL" id="CAE7532201.1"/>
    </source>
</evidence>
<dbReference type="Proteomes" id="UP000604046">
    <property type="component" value="Unassembled WGS sequence"/>
</dbReference>
<organism evidence="2 3">
    <name type="scientific">Symbiodinium natans</name>
    <dbReference type="NCBI Taxonomy" id="878477"/>
    <lineage>
        <taxon>Eukaryota</taxon>
        <taxon>Sar</taxon>
        <taxon>Alveolata</taxon>
        <taxon>Dinophyceae</taxon>
        <taxon>Suessiales</taxon>
        <taxon>Symbiodiniaceae</taxon>
        <taxon>Symbiodinium</taxon>
    </lineage>
</organism>
<proteinExistence type="predicted"/>
<dbReference type="GO" id="GO:0003824">
    <property type="term" value="F:catalytic activity"/>
    <property type="evidence" value="ECO:0007669"/>
    <property type="project" value="InterPro"/>
</dbReference>
<accession>A0A812TMQ7</accession>
<keyword evidence="3" id="KW-1185">Reference proteome</keyword>
<gene>
    <name evidence="2" type="ORF">SNAT2548_LOCUS29818</name>
</gene>
<dbReference type="OrthoDB" id="420286at2759"/>
<dbReference type="EMBL" id="CAJNDS010002578">
    <property type="protein sequence ID" value="CAE7532201.1"/>
    <property type="molecule type" value="Genomic_DNA"/>
</dbReference>
<dbReference type="InterPro" id="IPR005135">
    <property type="entry name" value="Endo/exonuclease/phosphatase"/>
</dbReference>
<dbReference type="AlphaFoldDB" id="A0A812TMQ7"/>
<dbReference type="InterPro" id="IPR036691">
    <property type="entry name" value="Endo/exonu/phosph_ase_sf"/>
</dbReference>
<reference evidence="2" key="1">
    <citation type="submission" date="2021-02" db="EMBL/GenBank/DDBJ databases">
        <authorList>
            <person name="Dougan E. K."/>
            <person name="Rhodes N."/>
            <person name="Thang M."/>
            <person name="Chan C."/>
        </authorList>
    </citation>
    <scope>NUCLEOTIDE SEQUENCE</scope>
</reference>